<evidence type="ECO:0000313" key="1">
    <source>
        <dbReference type="EMBL" id="KAJ2688454.1"/>
    </source>
</evidence>
<accession>A0A9W8GLE1</accession>
<dbReference type="EMBL" id="JANBTX010000046">
    <property type="protein sequence ID" value="KAJ2688454.1"/>
    <property type="molecule type" value="Genomic_DNA"/>
</dbReference>
<comment type="caution">
    <text evidence="1">The sequence shown here is derived from an EMBL/GenBank/DDBJ whole genome shotgun (WGS) entry which is preliminary data.</text>
</comment>
<dbReference type="Proteomes" id="UP001151516">
    <property type="component" value="Unassembled WGS sequence"/>
</dbReference>
<sequence length="567" mass="63249">MVAVIILEPTRLKRTRVDDPSKVRTNITLYAGSDQVNMVREVWILVQGSGLTSLSLAQKLQSLGLGDRVWSGVQKLLLDTSRCTAKGVTKKDMKDSEKSLHELNDLLSAVFPSLSEISFLGPGADKPFHSIPINPLINECLSGSQPLRVLRISSDIHPDLTSHLSTPIQLTCLDINTIEMEGNGSPLTLPPLLASTLVELRLGSVYVNQVWEPFEASSEGGLVFASLKSLTLCFSLRRGIQPRHPNAVKYSMGSEDEDWWGEEDDGLHGISDSDKWRDVGSSGYMESKRFGTPQFPVLASLEIRRFSRDLELFMTLFEDCPLTSLSLWSLKGRMPEDLDLSSFDELRSLSVRFVDVINEYDDELIGNALSSIFTTANRRLQSLTLMIHSYDSFAPRLDEPTFADNLTTLTFEGHTPVFHYMSLLPLFSNLQRLNIFANVTGSVRAAEFVGMYKSIVARDLEPPLSTSLQCVRAERLQKFASEERWAIYTDFPRTATEEVSLYRNLILDLVCRVPSVRTLMVSEASLEGVRKSIDMLAKPGVGPEHMSHIRCVGVPVVEEHYMDLGGD</sequence>
<dbReference type="OrthoDB" id="5569077at2759"/>
<name>A0A9W8GLE1_9FUNG</name>
<dbReference type="AlphaFoldDB" id="A0A9W8GLE1"/>
<gene>
    <name evidence="1" type="ORF">IWW39_002220</name>
</gene>
<protein>
    <submittedName>
        <fullName evidence="1">Uncharacterized protein</fullName>
    </submittedName>
</protein>
<proteinExistence type="predicted"/>
<reference evidence="1" key="1">
    <citation type="submission" date="2022-07" db="EMBL/GenBank/DDBJ databases">
        <title>Phylogenomic reconstructions and comparative analyses of Kickxellomycotina fungi.</title>
        <authorList>
            <person name="Reynolds N.K."/>
            <person name="Stajich J.E."/>
            <person name="Barry K."/>
            <person name="Grigoriev I.V."/>
            <person name="Crous P."/>
            <person name="Smith M.E."/>
        </authorList>
    </citation>
    <scope>NUCLEOTIDE SEQUENCE</scope>
    <source>
        <strain evidence="1">CBS 109367</strain>
    </source>
</reference>
<evidence type="ECO:0000313" key="2">
    <source>
        <dbReference type="Proteomes" id="UP001151516"/>
    </source>
</evidence>
<organism evidence="1 2">
    <name type="scientific">Coemansia spiralis</name>
    <dbReference type="NCBI Taxonomy" id="417178"/>
    <lineage>
        <taxon>Eukaryota</taxon>
        <taxon>Fungi</taxon>
        <taxon>Fungi incertae sedis</taxon>
        <taxon>Zoopagomycota</taxon>
        <taxon>Kickxellomycotina</taxon>
        <taxon>Kickxellomycetes</taxon>
        <taxon>Kickxellales</taxon>
        <taxon>Kickxellaceae</taxon>
        <taxon>Coemansia</taxon>
    </lineage>
</organism>
<keyword evidence="2" id="KW-1185">Reference proteome</keyword>